<evidence type="ECO:0000313" key="8">
    <source>
        <dbReference type="EMBL" id="CEK26551.1"/>
    </source>
</evidence>
<dbReference type="RefSeq" id="WP_004722099.1">
    <property type="nucleotide sequence ID" value="NZ_CABIHR010000012.1"/>
</dbReference>
<dbReference type="AlphaFoldDB" id="A0A085U436"/>
<dbReference type="KEGG" id="yrb:UGYR_13765"/>
<dbReference type="eggNOG" id="COG4791">
    <property type="taxonomic scope" value="Bacteria"/>
</dbReference>
<dbReference type="PANTHER" id="PTHR30065">
    <property type="entry name" value="FLAGELLAR BIOSYNTHETIC PROTEIN FLIR"/>
    <property type="match status" value="1"/>
</dbReference>
<evidence type="ECO:0000256" key="5">
    <source>
        <dbReference type="ARBA" id="ARBA00022989"/>
    </source>
</evidence>
<feature type="transmembrane region" description="Helical" evidence="7">
    <location>
        <begin position="186"/>
        <end position="208"/>
    </location>
</feature>
<keyword evidence="4 7" id="KW-0812">Transmembrane</keyword>
<dbReference type="NCBIfam" id="TIGR01401">
    <property type="entry name" value="fliR_like_III"/>
    <property type="match status" value="1"/>
</dbReference>
<dbReference type="Proteomes" id="UP000255169">
    <property type="component" value="Unassembled WGS sequence"/>
</dbReference>
<comment type="similarity">
    <text evidence="2 7">Belongs to the FliR/MopE/SpaR family.</text>
</comment>
<dbReference type="GeneID" id="66878525"/>
<evidence type="ECO:0000313" key="9">
    <source>
        <dbReference type="EMBL" id="SUQ00064.1"/>
    </source>
</evidence>
<feature type="transmembrane region" description="Helical" evidence="7">
    <location>
        <begin position="48"/>
        <end position="66"/>
    </location>
</feature>
<gene>
    <name evidence="9" type="primary">ysaT</name>
    <name evidence="8" type="ORF">CSF007_3860</name>
    <name evidence="9" type="ORF">NCTC10476_01337</name>
</gene>
<keyword evidence="5 7" id="KW-1133">Transmembrane helix</keyword>
<evidence type="ECO:0000256" key="2">
    <source>
        <dbReference type="ARBA" id="ARBA00009772"/>
    </source>
</evidence>
<dbReference type="PANTHER" id="PTHR30065:SF1">
    <property type="entry name" value="SURFACE PRESENTATION OF ANTIGENS PROTEIN SPAR"/>
    <property type="match status" value="1"/>
</dbReference>
<dbReference type="OrthoDB" id="9807748at2"/>
<dbReference type="GO" id="GO:0005886">
    <property type="term" value="C:plasma membrane"/>
    <property type="evidence" value="ECO:0007669"/>
    <property type="project" value="UniProtKB-SubCell"/>
</dbReference>
<evidence type="ECO:0000256" key="6">
    <source>
        <dbReference type="ARBA" id="ARBA00023136"/>
    </source>
</evidence>
<evidence type="ECO:0000256" key="7">
    <source>
        <dbReference type="RuleBase" id="RU362072"/>
    </source>
</evidence>
<feature type="transmembrane region" description="Helical" evidence="7">
    <location>
        <begin position="220"/>
        <end position="240"/>
    </location>
</feature>
<reference evidence="8" key="1">
    <citation type="journal article" date="2015" name="Genome Announc.">
        <title>Complete Genome Sequence of Yersinia ruckeri Strain CSF007-82, Etiologic Agent of Red Mouth Disease in Salmonid Fish.</title>
        <authorList>
            <person name="Nelson M.C."/>
            <person name="LaPatra S.E."/>
            <person name="Welch T.J."/>
            <person name="Graf J."/>
        </authorList>
    </citation>
    <scope>NUCLEOTIDE SEQUENCE</scope>
    <source>
        <strain evidence="8">CSF007-82</strain>
    </source>
</reference>
<evidence type="ECO:0000256" key="1">
    <source>
        <dbReference type="ARBA" id="ARBA00004651"/>
    </source>
</evidence>
<feature type="transmembrane region" description="Helical" evidence="7">
    <location>
        <begin position="136"/>
        <end position="155"/>
    </location>
</feature>
<dbReference type="InterPro" id="IPR006304">
    <property type="entry name" value="T3SS_SpaR/YscT"/>
</dbReference>
<dbReference type="Pfam" id="PF01311">
    <property type="entry name" value="Bac_export_1"/>
    <property type="match status" value="1"/>
</dbReference>
<reference evidence="9 10" key="2">
    <citation type="submission" date="2018-06" db="EMBL/GenBank/DDBJ databases">
        <authorList>
            <consortium name="Pathogen Informatics"/>
            <person name="Doyle S."/>
        </authorList>
    </citation>
    <scope>NUCLEOTIDE SEQUENCE [LARGE SCALE GENOMIC DNA]</scope>
    <source>
        <strain evidence="9 10">NCTC10476</strain>
    </source>
</reference>
<accession>A0A085U436</accession>
<evidence type="ECO:0000256" key="4">
    <source>
        <dbReference type="ARBA" id="ARBA00022692"/>
    </source>
</evidence>
<evidence type="ECO:0000313" key="10">
    <source>
        <dbReference type="Proteomes" id="UP000255169"/>
    </source>
</evidence>
<feature type="transmembrane region" description="Helical" evidence="7">
    <location>
        <begin position="86"/>
        <end position="106"/>
    </location>
</feature>
<name>A0A085U436_YERRU</name>
<evidence type="ECO:0000256" key="3">
    <source>
        <dbReference type="ARBA" id="ARBA00022475"/>
    </source>
</evidence>
<keyword evidence="6 7" id="KW-0472">Membrane</keyword>
<dbReference type="STRING" id="29486.UGYR_13765"/>
<keyword evidence="3 7" id="KW-1003">Cell membrane</keyword>
<sequence length="264" mass="29313">MNKEMLNLYSSLYGTFNSGMITLALAYMRIAPVFFLLPFLNTKLLNGVVVKNSLIIYICLGLWPYLSRGEFVRQQLGIVDIILYELSIGVILAFFICMPFLIANIIGEIIDNQRGATISDTIDPANGIESSEFSALLNYIVCMVFLSQGGMYKLVESFADSYKLMPFGQGFSLFEPLLLGSWLNTLVSQGFIMASPVLVTLFLSEVALGLYSRFCPQLNAFSLSLAVKSIIAFSVFLLYFQNEVPSLLVTMVDISPLGKIFTLK</sequence>
<dbReference type="GO" id="GO:0006605">
    <property type="term" value="P:protein targeting"/>
    <property type="evidence" value="ECO:0007669"/>
    <property type="project" value="UniProtKB-UniRule"/>
</dbReference>
<keyword evidence="10" id="KW-1185">Reference proteome</keyword>
<proteinExistence type="inferred from homology"/>
<feature type="transmembrane region" description="Helical" evidence="7">
    <location>
        <begin position="20"/>
        <end position="41"/>
    </location>
</feature>
<protein>
    <submittedName>
        <fullName evidence="9">Putative type III secretion apparatus protein</fullName>
    </submittedName>
    <submittedName>
        <fullName evidence="8">Type III secretion inner membrane protein (YscT,HrcT,SpaR,EscT,EpaR1)</fullName>
    </submittedName>
</protein>
<dbReference type="PATRIC" id="fig|29486.44.peg.2897"/>
<organism evidence="9 10">
    <name type="scientific">Yersinia ruckeri</name>
    <dbReference type="NCBI Taxonomy" id="29486"/>
    <lineage>
        <taxon>Bacteria</taxon>
        <taxon>Pseudomonadati</taxon>
        <taxon>Pseudomonadota</taxon>
        <taxon>Gammaproteobacteria</taxon>
        <taxon>Enterobacterales</taxon>
        <taxon>Yersiniaceae</taxon>
        <taxon>Yersinia</taxon>
    </lineage>
</organism>
<dbReference type="PRINTS" id="PR00953">
    <property type="entry name" value="TYPE3IMRPROT"/>
</dbReference>
<comment type="subcellular location">
    <subcellularLocation>
        <location evidence="1 7">Cell membrane</location>
        <topology evidence="1 7">Multi-pass membrane protein</topology>
    </subcellularLocation>
</comment>
<dbReference type="EMBL" id="LN681231">
    <property type="protein sequence ID" value="CEK26551.1"/>
    <property type="molecule type" value="Genomic_DNA"/>
</dbReference>
<dbReference type="InterPro" id="IPR002010">
    <property type="entry name" value="T3SS_IM_R"/>
</dbReference>
<dbReference type="EMBL" id="UHJG01000001">
    <property type="protein sequence ID" value="SUQ00064.1"/>
    <property type="molecule type" value="Genomic_DNA"/>
</dbReference>